<sequence length="145" mass="16199">MSTKPDPATLPCSPLEETAGLKYFPRMLGKIRLHAAGKLWEDLHANLGKGSDGACVAFLHVDYDEMKARVLQGGTDQEILEWCQLKGRPLNDTDKLVWNYYILKLGINDHITPILAKRKADGGLGDRDDIQTITHYIDVDEGRLP</sequence>
<evidence type="ECO:0000259" key="1">
    <source>
        <dbReference type="Pfam" id="PF16798"/>
    </source>
</evidence>
<name>A0ABW0KTQ2_9BACT</name>
<reference evidence="3" key="1">
    <citation type="journal article" date="2019" name="Int. J. Syst. Evol. Microbiol.">
        <title>The Global Catalogue of Microorganisms (GCM) 10K type strain sequencing project: providing services to taxonomists for standard genome sequencing and annotation.</title>
        <authorList>
            <consortium name="The Broad Institute Genomics Platform"/>
            <consortium name="The Broad Institute Genome Sequencing Center for Infectious Disease"/>
            <person name="Wu L."/>
            <person name="Ma J."/>
        </authorList>
    </citation>
    <scope>NUCLEOTIDE SEQUENCE [LARGE SCALE GENOMIC DNA]</scope>
    <source>
        <strain evidence="3">CGMCC 4.1469</strain>
    </source>
</reference>
<comment type="caution">
    <text evidence="2">The sequence shown here is derived from an EMBL/GenBank/DDBJ whole genome shotgun (WGS) entry which is preliminary data.</text>
</comment>
<dbReference type="Proteomes" id="UP001596052">
    <property type="component" value="Unassembled WGS sequence"/>
</dbReference>
<protein>
    <submittedName>
        <fullName evidence="2">DUF5069 domain-containing protein</fullName>
    </submittedName>
</protein>
<keyword evidence="3" id="KW-1185">Reference proteome</keyword>
<evidence type="ECO:0000313" key="2">
    <source>
        <dbReference type="EMBL" id="MFC5456062.1"/>
    </source>
</evidence>
<dbReference type="EMBL" id="JBHSMQ010000005">
    <property type="protein sequence ID" value="MFC5456062.1"/>
    <property type="molecule type" value="Genomic_DNA"/>
</dbReference>
<proteinExistence type="predicted"/>
<accession>A0ABW0KTQ2</accession>
<organism evidence="2 3">
    <name type="scientific">Prosthecobacter fluviatilis</name>
    <dbReference type="NCBI Taxonomy" id="445931"/>
    <lineage>
        <taxon>Bacteria</taxon>
        <taxon>Pseudomonadati</taxon>
        <taxon>Verrucomicrobiota</taxon>
        <taxon>Verrucomicrobiia</taxon>
        <taxon>Verrucomicrobiales</taxon>
        <taxon>Verrucomicrobiaceae</taxon>
        <taxon>Prosthecobacter</taxon>
    </lineage>
</organism>
<gene>
    <name evidence="2" type="ORF">ACFQDI_14455</name>
</gene>
<dbReference type="Pfam" id="PF16798">
    <property type="entry name" value="DUF5069"/>
    <property type="match status" value="1"/>
</dbReference>
<feature type="domain" description="DUF5069" evidence="1">
    <location>
        <begin position="10"/>
        <end position="143"/>
    </location>
</feature>
<evidence type="ECO:0000313" key="3">
    <source>
        <dbReference type="Proteomes" id="UP001596052"/>
    </source>
</evidence>
<dbReference type="InterPro" id="IPR031849">
    <property type="entry name" value="DUF5069"/>
</dbReference>
<dbReference type="RefSeq" id="WP_377167937.1">
    <property type="nucleotide sequence ID" value="NZ_JBHSMQ010000005.1"/>
</dbReference>